<evidence type="ECO:0000313" key="2">
    <source>
        <dbReference type="Proteomes" id="UP001195483"/>
    </source>
</evidence>
<dbReference type="Proteomes" id="UP001195483">
    <property type="component" value="Unassembled WGS sequence"/>
</dbReference>
<protein>
    <submittedName>
        <fullName evidence="1">Uncharacterized protein</fullName>
    </submittedName>
</protein>
<reference evidence="1" key="2">
    <citation type="journal article" date="2021" name="Genome Biol. Evol.">
        <title>Developing a high-quality reference genome for a parasitic bivalve with doubly uniparental inheritance (Bivalvia: Unionida).</title>
        <authorList>
            <person name="Smith C.H."/>
        </authorList>
    </citation>
    <scope>NUCLEOTIDE SEQUENCE</scope>
    <source>
        <strain evidence="1">CHS0354</strain>
        <tissue evidence="1">Mantle</tissue>
    </source>
</reference>
<gene>
    <name evidence="1" type="ORF">CHS0354_038259</name>
</gene>
<organism evidence="1 2">
    <name type="scientific">Potamilus streckersoni</name>
    <dbReference type="NCBI Taxonomy" id="2493646"/>
    <lineage>
        <taxon>Eukaryota</taxon>
        <taxon>Metazoa</taxon>
        <taxon>Spiralia</taxon>
        <taxon>Lophotrochozoa</taxon>
        <taxon>Mollusca</taxon>
        <taxon>Bivalvia</taxon>
        <taxon>Autobranchia</taxon>
        <taxon>Heteroconchia</taxon>
        <taxon>Palaeoheterodonta</taxon>
        <taxon>Unionida</taxon>
        <taxon>Unionoidea</taxon>
        <taxon>Unionidae</taxon>
        <taxon>Ambleminae</taxon>
        <taxon>Lampsilini</taxon>
        <taxon>Potamilus</taxon>
    </lineage>
</organism>
<reference evidence="1" key="3">
    <citation type="submission" date="2023-05" db="EMBL/GenBank/DDBJ databases">
        <authorList>
            <person name="Smith C.H."/>
        </authorList>
    </citation>
    <scope>NUCLEOTIDE SEQUENCE</scope>
    <source>
        <strain evidence="1">CHS0354</strain>
        <tissue evidence="1">Mantle</tissue>
    </source>
</reference>
<dbReference type="AlphaFoldDB" id="A0AAE0RU53"/>
<proteinExistence type="predicted"/>
<sequence>MKFMEGAFSSELRRDRVYVIDIQSVTSVFRGGFLVAGVIQDAYQSELTEWYISKGCRSIVRHAMDMLSWNV</sequence>
<comment type="caution">
    <text evidence="1">The sequence shown here is derived from an EMBL/GenBank/DDBJ whole genome shotgun (WGS) entry which is preliminary data.</text>
</comment>
<name>A0AAE0RU53_9BIVA</name>
<reference evidence="1" key="1">
    <citation type="journal article" date="2021" name="Genome Biol. Evol.">
        <title>A High-Quality Reference Genome for a Parasitic Bivalve with Doubly Uniparental Inheritance (Bivalvia: Unionida).</title>
        <authorList>
            <person name="Smith C.H."/>
        </authorList>
    </citation>
    <scope>NUCLEOTIDE SEQUENCE</scope>
    <source>
        <strain evidence="1">CHS0354</strain>
    </source>
</reference>
<dbReference type="EMBL" id="JAEAOA010002231">
    <property type="protein sequence ID" value="KAK3579574.1"/>
    <property type="molecule type" value="Genomic_DNA"/>
</dbReference>
<accession>A0AAE0RU53</accession>
<keyword evidence="2" id="KW-1185">Reference proteome</keyword>
<evidence type="ECO:0000313" key="1">
    <source>
        <dbReference type="EMBL" id="KAK3579574.1"/>
    </source>
</evidence>